<evidence type="ECO:0000256" key="1">
    <source>
        <dbReference type="ARBA" id="ARBA00004651"/>
    </source>
</evidence>
<dbReference type="Proteomes" id="UP000321034">
    <property type="component" value="Unassembled WGS sequence"/>
</dbReference>
<dbReference type="PROSITE" id="PS50850">
    <property type="entry name" value="MFS"/>
    <property type="match status" value="1"/>
</dbReference>
<name>A0A5C8I1X7_9MICO</name>
<organism evidence="9 10">
    <name type="scientific">Microbacterium hatanonis</name>
    <dbReference type="NCBI Taxonomy" id="404366"/>
    <lineage>
        <taxon>Bacteria</taxon>
        <taxon>Bacillati</taxon>
        <taxon>Actinomycetota</taxon>
        <taxon>Actinomycetes</taxon>
        <taxon>Micrococcales</taxon>
        <taxon>Microbacteriaceae</taxon>
        <taxon>Microbacterium</taxon>
    </lineage>
</organism>
<comment type="subcellular location">
    <subcellularLocation>
        <location evidence="1">Cell membrane</location>
        <topology evidence="1">Multi-pass membrane protein</topology>
    </subcellularLocation>
</comment>
<reference evidence="9 10" key="1">
    <citation type="submission" date="2019-08" db="EMBL/GenBank/DDBJ databases">
        <authorList>
            <person name="Dong K."/>
        </authorList>
    </citation>
    <scope>NUCLEOTIDE SEQUENCE [LARGE SCALE GENOMIC DNA]</scope>
    <source>
        <strain evidence="9 10">JCM14558</strain>
    </source>
</reference>
<evidence type="ECO:0000256" key="6">
    <source>
        <dbReference type="ARBA" id="ARBA00023136"/>
    </source>
</evidence>
<dbReference type="InterPro" id="IPR020846">
    <property type="entry name" value="MFS_dom"/>
</dbReference>
<dbReference type="AlphaFoldDB" id="A0A5C8I1X7"/>
<feature type="transmembrane region" description="Helical" evidence="7">
    <location>
        <begin position="113"/>
        <end position="138"/>
    </location>
</feature>
<feature type="transmembrane region" description="Helical" evidence="7">
    <location>
        <begin position="405"/>
        <end position="429"/>
    </location>
</feature>
<keyword evidence="6 7" id="KW-0472">Membrane</keyword>
<evidence type="ECO:0000256" key="2">
    <source>
        <dbReference type="ARBA" id="ARBA00022448"/>
    </source>
</evidence>
<feature type="transmembrane region" description="Helical" evidence="7">
    <location>
        <begin position="21"/>
        <end position="46"/>
    </location>
</feature>
<feature type="transmembrane region" description="Helical" evidence="7">
    <location>
        <begin position="367"/>
        <end position="393"/>
    </location>
</feature>
<keyword evidence="2" id="KW-0813">Transport</keyword>
<protein>
    <submittedName>
        <fullName evidence="9">MFS transporter</fullName>
    </submittedName>
</protein>
<evidence type="ECO:0000313" key="9">
    <source>
        <dbReference type="EMBL" id="TXK13078.1"/>
    </source>
</evidence>
<feature type="transmembrane region" description="Helical" evidence="7">
    <location>
        <begin position="88"/>
        <end position="107"/>
    </location>
</feature>
<dbReference type="Gene3D" id="1.20.1720.10">
    <property type="entry name" value="Multidrug resistance protein D"/>
    <property type="match status" value="1"/>
</dbReference>
<evidence type="ECO:0000256" key="7">
    <source>
        <dbReference type="SAM" id="Phobius"/>
    </source>
</evidence>
<evidence type="ECO:0000256" key="4">
    <source>
        <dbReference type="ARBA" id="ARBA00022692"/>
    </source>
</evidence>
<feature type="transmembrane region" description="Helical" evidence="7">
    <location>
        <begin position="441"/>
        <end position="464"/>
    </location>
</feature>
<dbReference type="PANTHER" id="PTHR42718">
    <property type="entry name" value="MAJOR FACILITATOR SUPERFAMILY MULTIDRUG TRANSPORTER MFSC"/>
    <property type="match status" value="1"/>
</dbReference>
<dbReference type="RefSeq" id="WP_147893761.1">
    <property type="nucleotide sequence ID" value="NZ_BAAANR010000001.1"/>
</dbReference>
<evidence type="ECO:0000313" key="10">
    <source>
        <dbReference type="Proteomes" id="UP000321034"/>
    </source>
</evidence>
<proteinExistence type="predicted"/>
<sequence length="478" mass="48332">MSNASPNPRKAAVRPPPSQNLALIVVCAAQFVLQLDFSVVNVALPSIKGGLGFSDSDLQWIVTGYALTFGALLLFGGRAGDLFGQRKMLLLGLIVFGVGSVGGGLAPTPETLIAARFVQGAAGALVSPAALSSLTLLFPDGPGRIRALGIWQGATAAGGTAGIVLGGLLVEVLGWRSVFIINVPIVITLVVLVPRVIPRPAPRQSVSLHVGPSLLVTVGIALVIYALSSLEQYGPVSVNTLAPFITGLVLVAGFIAIQVRSRDPLIARALLRSRQRRGALGVMLITGAVLAAYVYFVSLYLQTVLGLSPLLTGLSLLPATLTIVVLSSFIARRVIARTGLKSSALIGALLVAGGQSWFVSLSTAGSYLLNVLPALLLTAAGIGLLLPAVSIAATADVASNVQGAAASLLTTSQQVGAALGVAALATIAASRTSAGASASGGYSTAFLVSAIATVIVVVIVAATFTKPEPASSTPAAHP</sequence>
<dbReference type="GO" id="GO:0005886">
    <property type="term" value="C:plasma membrane"/>
    <property type="evidence" value="ECO:0007669"/>
    <property type="project" value="UniProtKB-SubCell"/>
</dbReference>
<feature type="transmembrane region" description="Helical" evidence="7">
    <location>
        <begin position="280"/>
        <end position="301"/>
    </location>
</feature>
<keyword evidence="10" id="KW-1185">Reference proteome</keyword>
<keyword evidence="3" id="KW-1003">Cell membrane</keyword>
<evidence type="ECO:0000256" key="5">
    <source>
        <dbReference type="ARBA" id="ARBA00022989"/>
    </source>
</evidence>
<accession>A0A5C8I1X7</accession>
<feature type="transmembrane region" description="Helical" evidence="7">
    <location>
        <begin position="175"/>
        <end position="194"/>
    </location>
</feature>
<dbReference type="Pfam" id="PF07690">
    <property type="entry name" value="MFS_1"/>
    <property type="match status" value="1"/>
</dbReference>
<dbReference type="PRINTS" id="PR01036">
    <property type="entry name" value="TCRTETB"/>
</dbReference>
<feature type="transmembrane region" description="Helical" evidence="7">
    <location>
        <begin position="206"/>
        <end position="228"/>
    </location>
</feature>
<evidence type="ECO:0000256" key="3">
    <source>
        <dbReference type="ARBA" id="ARBA00022475"/>
    </source>
</evidence>
<feature type="transmembrane region" description="Helical" evidence="7">
    <location>
        <begin position="343"/>
        <end position="361"/>
    </location>
</feature>
<feature type="transmembrane region" description="Helical" evidence="7">
    <location>
        <begin position="307"/>
        <end position="331"/>
    </location>
</feature>
<evidence type="ECO:0000259" key="8">
    <source>
        <dbReference type="PROSITE" id="PS50850"/>
    </source>
</evidence>
<dbReference type="CDD" id="cd17321">
    <property type="entry name" value="MFS_MMR_MDR_like"/>
    <property type="match status" value="1"/>
</dbReference>
<dbReference type="OrthoDB" id="3218494at2"/>
<comment type="caution">
    <text evidence="9">The sequence shown here is derived from an EMBL/GenBank/DDBJ whole genome shotgun (WGS) entry which is preliminary data.</text>
</comment>
<gene>
    <name evidence="9" type="ORF">FVP77_06525</name>
</gene>
<feature type="transmembrane region" description="Helical" evidence="7">
    <location>
        <begin position="240"/>
        <end position="259"/>
    </location>
</feature>
<feature type="domain" description="Major facilitator superfamily (MFS) profile" evidence="8">
    <location>
        <begin position="22"/>
        <end position="468"/>
    </location>
</feature>
<feature type="transmembrane region" description="Helical" evidence="7">
    <location>
        <begin position="58"/>
        <end position="76"/>
    </location>
</feature>
<dbReference type="InterPro" id="IPR011701">
    <property type="entry name" value="MFS"/>
</dbReference>
<dbReference type="Gene3D" id="1.20.1250.20">
    <property type="entry name" value="MFS general substrate transporter like domains"/>
    <property type="match status" value="1"/>
</dbReference>
<feature type="transmembrane region" description="Helical" evidence="7">
    <location>
        <begin position="150"/>
        <end position="169"/>
    </location>
</feature>
<dbReference type="GO" id="GO:0022857">
    <property type="term" value="F:transmembrane transporter activity"/>
    <property type="evidence" value="ECO:0007669"/>
    <property type="project" value="InterPro"/>
</dbReference>
<dbReference type="SUPFAM" id="SSF103473">
    <property type="entry name" value="MFS general substrate transporter"/>
    <property type="match status" value="1"/>
</dbReference>
<dbReference type="PANTHER" id="PTHR42718:SF46">
    <property type="entry name" value="BLR6921 PROTEIN"/>
    <property type="match status" value="1"/>
</dbReference>
<keyword evidence="5 7" id="KW-1133">Transmembrane helix</keyword>
<dbReference type="InterPro" id="IPR036259">
    <property type="entry name" value="MFS_trans_sf"/>
</dbReference>
<dbReference type="EMBL" id="VRSV01000001">
    <property type="protein sequence ID" value="TXK13078.1"/>
    <property type="molecule type" value="Genomic_DNA"/>
</dbReference>
<keyword evidence="4 7" id="KW-0812">Transmembrane</keyword>